<protein>
    <recommendedName>
        <fullName evidence="5">Infection structure specific protein</fullName>
    </recommendedName>
</protein>
<reference evidence="3 4" key="1">
    <citation type="submission" date="2021-02" db="EMBL/GenBank/DDBJ databases">
        <title>Genome assembly of Pseudopithomyces chartarum.</title>
        <authorList>
            <person name="Jauregui R."/>
            <person name="Singh J."/>
            <person name="Voisey C."/>
        </authorList>
    </citation>
    <scope>NUCLEOTIDE SEQUENCE [LARGE SCALE GENOMIC DNA]</scope>
    <source>
        <strain evidence="3 4">AGR01</strain>
    </source>
</reference>
<dbReference type="EMBL" id="WVTA01000003">
    <property type="protein sequence ID" value="KAK3214891.1"/>
    <property type="molecule type" value="Genomic_DNA"/>
</dbReference>
<sequence>MAPSLLTIALLSTAALAAPRPEVEVVQVRELVRRQDPTDLDLSDLLPTGVDLDDLASLLPTGSIDLSSIIGDIATLLPSDIMGCLPPTDLPAAPTIPADVASVVVTHTDFCNEPKFTGSVSEHWDSYLSEASKYADENGEQITSWINALSTDCPYASLIPTDASQLSDLVGSYAVPTCASGSATKSGAQETGSTTPKPSGDEKPSGTDAAAATSGTATGTAAPEQHTGAAPRLVAAAGAVVGLAGFIAAL</sequence>
<evidence type="ECO:0000256" key="2">
    <source>
        <dbReference type="SAM" id="SignalP"/>
    </source>
</evidence>
<comment type="caution">
    <text evidence="3">The sequence shown here is derived from an EMBL/GenBank/DDBJ whole genome shotgun (WGS) entry which is preliminary data.</text>
</comment>
<name>A0AAN6M5Y7_9PLEO</name>
<gene>
    <name evidence="3" type="ORF">GRF29_19g1528858</name>
</gene>
<accession>A0AAN6M5Y7</accession>
<evidence type="ECO:0000313" key="4">
    <source>
        <dbReference type="Proteomes" id="UP001280581"/>
    </source>
</evidence>
<evidence type="ECO:0000313" key="3">
    <source>
        <dbReference type="EMBL" id="KAK3214891.1"/>
    </source>
</evidence>
<dbReference type="AlphaFoldDB" id="A0AAN6M5Y7"/>
<proteinExistence type="predicted"/>
<keyword evidence="4" id="KW-1185">Reference proteome</keyword>
<organism evidence="3 4">
    <name type="scientific">Pseudopithomyces chartarum</name>
    <dbReference type="NCBI Taxonomy" id="1892770"/>
    <lineage>
        <taxon>Eukaryota</taxon>
        <taxon>Fungi</taxon>
        <taxon>Dikarya</taxon>
        <taxon>Ascomycota</taxon>
        <taxon>Pezizomycotina</taxon>
        <taxon>Dothideomycetes</taxon>
        <taxon>Pleosporomycetidae</taxon>
        <taxon>Pleosporales</taxon>
        <taxon>Massarineae</taxon>
        <taxon>Didymosphaeriaceae</taxon>
        <taxon>Pseudopithomyces</taxon>
    </lineage>
</organism>
<feature type="compositionally biased region" description="Low complexity" evidence="1">
    <location>
        <begin position="206"/>
        <end position="225"/>
    </location>
</feature>
<evidence type="ECO:0008006" key="5">
    <source>
        <dbReference type="Google" id="ProtNLM"/>
    </source>
</evidence>
<feature type="chain" id="PRO_5042839896" description="Infection structure specific protein" evidence="2">
    <location>
        <begin position="18"/>
        <end position="250"/>
    </location>
</feature>
<keyword evidence="2" id="KW-0732">Signal</keyword>
<dbReference type="Proteomes" id="UP001280581">
    <property type="component" value="Unassembled WGS sequence"/>
</dbReference>
<feature type="compositionally biased region" description="Polar residues" evidence="1">
    <location>
        <begin position="180"/>
        <end position="197"/>
    </location>
</feature>
<evidence type="ECO:0000256" key="1">
    <source>
        <dbReference type="SAM" id="MobiDB-lite"/>
    </source>
</evidence>
<feature type="region of interest" description="Disordered" evidence="1">
    <location>
        <begin position="180"/>
        <end position="225"/>
    </location>
</feature>
<feature type="signal peptide" evidence="2">
    <location>
        <begin position="1"/>
        <end position="17"/>
    </location>
</feature>